<feature type="region of interest" description="Disordered" evidence="1">
    <location>
        <begin position="576"/>
        <end position="669"/>
    </location>
</feature>
<feature type="region of interest" description="Disordered" evidence="1">
    <location>
        <begin position="484"/>
        <end position="503"/>
    </location>
</feature>
<feature type="domain" description="CUE" evidence="2">
    <location>
        <begin position="334"/>
        <end position="377"/>
    </location>
</feature>
<dbReference type="STRING" id="155417.A0A4Q4TMN1"/>
<sequence>MSLKLPPFVPFPESSLRDSILPEEWEACLSSWVALAEAHLSLSENEFLRLSVKDESLAAFFTSFMRETASSGPSMLGLSQSATALLRHSFLLAVRLLRTPDTPLPLLQWEFLSDFSRVYTKKRTSNLINDLYKRPGGTPETSLQALKKQLIISLDSGVKGDTKLLEARLKRLNHLIHASTHTAAFFLAGSDFLDGLISCYKVMNPPLRKTIITTAYLCLVGLTKGEPPKFSMLTDQLYSLKAAADAHKAGPINANDSMVPELVTVTPILKQIQYRLEASGSSTTRLKSIITALEGYRKPGGNVRPKRLTRRKVDKGKGIMTEDQDDIQGQMHVHRMSQISQIQDLFPDLGSGFISKLLDEYGDNNEQIIAHLLEDSLPPHLASADRTEELSPERTRRKSRDIAPRSTPPQFPVRHNIYDGDELDRLSVDMSSLHFGKRDPGKTADDMLKDRSSAPNKAAILSALSAFDADDDERDDTYDAADAGFVVNDGHPEDADDQKRKDASEEVLFRAYQADPKSFDRDAATRRSQARGKLRQETGMTDEAIEGWAVMLGRSPQQMRQLEMKYSAFGGEQPALAPTAWRAGSEQDDSEADGGGASGSRGGGPRGRGRGRGGRGRGGGGRGGNVAGPTGDKETEQARRRKEANKGSRANHNRREQRARKMARGGLPG</sequence>
<dbReference type="SUPFAM" id="SSF46934">
    <property type="entry name" value="UBA-like"/>
    <property type="match status" value="1"/>
</dbReference>
<feature type="compositionally biased region" description="Gly residues" evidence="1">
    <location>
        <begin position="593"/>
        <end position="606"/>
    </location>
</feature>
<dbReference type="PANTHER" id="PTHR21494:SF0">
    <property type="entry name" value="ACTIVATING SIGNAL COINTEGRATOR 1 COMPLEX SUBUNIT 2"/>
    <property type="match status" value="1"/>
</dbReference>
<evidence type="ECO:0000313" key="3">
    <source>
        <dbReference type="EMBL" id="RYP07928.1"/>
    </source>
</evidence>
<feature type="compositionally biased region" description="Basic and acidic residues" evidence="1">
    <location>
        <begin position="383"/>
        <end position="394"/>
    </location>
</feature>
<protein>
    <recommendedName>
        <fullName evidence="2">CUE domain-containing protein</fullName>
    </recommendedName>
</protein>
<dbReference type="Gene3D" id="1.10.8.10">
    <property type="entry name" value="DNA helicase RuvA subunit, C-terminal domain"/>
    <property type="match status" value="1"/>
</dbReference>
<feature type="compositionally biased region" description="Basic and acidic residues" evidence="1">
    <location>
        <begin position="490"/>
        <end position="503"/>
    </location>
</feature>
<dbReference type="EMBL" id="QJNU01000078">
    <property type="protein sequence ID" value="RYP07928.1"/>
    <property type="molecule type" value="Genomic_DNA"/>
</dbReference>
<dbReference type="InterPro" id="IPR003892">
    <property type="entry name" value="CUE"/>
</dbReference>
<dbReference type="OrthoDB" id="5577209at2759"/>
<evidence type="ECO:0000256" key="1">
    <source>
        <dbReference type="SAM" id="MobiDB-lite"/>
    </source>
</evidence>
<dbReference type="GO" id="GO:0043130">
    <property type="term" value="F:ubiquitin binding"/>
    <property type="evidence" value="ECO:0007669"/>
    <property type="project" value="InterPro"/>
</dbReference>
<gene>
    <name evidence="3" type="ORF">DL764_002199</name>
</gene>
<comment type="caution">
    <text evidence="3">The sequence shown here is derived from an EMBL/GenBank/DDBJ whole genome shotgun (WGS) entry which is preliminary data.</text>
</comment>
<dbReference type="Proteomes" id="UP000293360">
    <property type="component" value="Unassembled WGS sequence"/>
</dbReference>
<evidence type="ECO:0000313" key="4">
    <source>
        <dbReference type="Proteomes" id="UP000293360"/>
    </source>
</evidence>
<dbReference type="Pfam" id="PF02845">
    <property type="entry name" value="CUE"/>
    <property type="match status" value="1"/>
</dbReference>
<name>A0A4Q4TMN1_9PEZI</name>
<reference evidence="3 4" key="1">
    <citation type="submission" date="2018-06" db="EMBL/GenBank/DDBJ databases">
        <title>Complete Genomes of Monosporascus.</title>
        <authorList>
            <person name="Robinson A.J."/>
            <person name="Natvig D.O."/>
        </authorList>
    </citation>
    <scope>NUCLEOTIDE SEQUENCE [LARGE SCALE GENOMIC DNA]</scope>
    <source>
        <strain evidence="3 4">CBS 110550</strain>
    </source>
</reference>
<dbReference type="AlphaFoldDB" id="A0A4Q4TMN1"/>
<feature type="region of interest" description="Disordered" evidence="1">
    <location>
        <begin position="383"/>
        <end position="415"/>
    </location>
</feature>
<accession>A0A4Q4TMN1</accession>
<dbReference type="PROSITE" id="PS51140">
    <property type="entry name" value="CUE"/>
    <property type="match status" value="1"/>
</dbReference>
<dbReference type="CDD" id="cd14364">
    <property type="entry name" value="CUE_ASCC2"/>
    <property type="match status" value="1"/>
</dbReference>
<dbReference type="InterPro" id="IPR041800">
    <property type="entry name" value="ASCC2_CUE"/>
</dbReference>
<dbReference type="InterPro" id="IPR009060">
    <property type="entry name" value="UBA-like_sf"/>
</dbReference>
<dbReference type="SMART" id="SM00546">
    <property type="entry name" value="CUE"/>
    <property type="match status" value="1"/>
</dbReference>
<proteinExistence type="predicted"/>
<dbReference type="PANTHER" id="PTHR21494">
    <property type="entry name" value="ACTIVATING SIGNAL COINTEGRATOR 1 COMPLEX SUBUNIT 2 ASC-1 COMPLEX SUBUNIT P100"/>
    <property type="match status" value="1"/>
</dbReference>
<feature type="compositionally biased region" description="Basic residues" evidence="1">
    <location>
        <begin position="639"/>
        <end position="663"/>
    </location>
</feature>
<evidence type="ECO:0000259" key="2">
    <source>
        <dbReference type="PROSITE" id="PS51140"/>
    </source>
</evidence>
<keyword evidence="4" id="KW-1185">Reference proteome</keyword>
<dbReference type="InterPro" id="IPR052586">
    <property type="entry name" value="ASCC2"/>
</dbReference>
<feature type="compositionally biased region" description="Gly residues" evidence="1">
    <location>
        <begin position="616"/>
        <end position="626"/>
    </location>
</feature>
<organism evidence="3 4">
    <name type="scientific">Monosporascus ibericus</name>
    <dbReference type="NCBI Taxonomy" id="155417"/>
    <lineage>
        <taxon>Eukaryota</taxon>
        <taxon>Fungi</taxon>
        <taxon>Dikarya</taxon>
        <taxon>Ascomycota</taxon>
        <taxon>Pezizomycotina</taxon>
        <taxon>Sordariomycetes</taxon>
        <taxon>Xylariomycetidae</taxon>
        <taxon>Xylariales</taxon>
        <taxon>Xylariales incertae sedis</taxon>
        <taxon>Monosporascus</taxon>
    </lineage>
</organism>
<feature type="region of interest" description="Disordered" evidence="1">
    <location>
        <begin position="514"/>
        <end position="539"/>
    </location>
</feature>